<dbReference type="InterPro" id="IPR052184">
    <property type="entry name" value="SDR_enzymes"/>
</dbReference>
<dbReference type="InterPro" id="IPR002347">
    <property type="entry name" value="SDR_fam"/>
</dbReference>
<dbReference type="PANTHER" id="PTHR45458">
    <property type="entry name" value="SHORT-CHAIN DEHYDROGENASE/REDUCTASE SDR"/>
    <property type="match status" value="1"/>
</dbReference>
<dbReference type="EMBL" id="OX458333">
    <property type="protein sequence ID" value="CAI8869422.1"/>
    <property type="molecule type" value="Genomic_DNA"/>
</dbReference>
<evidence type="ECO:0000313" key="3">
    <source>
        <dbReference type="Proteomes" id="UP001162030"/>
    </source>
</evidence>
<dbReference type="SUPFAM" id="SSF51735">
    <property type="entry name" value="NAD(P)-binding Rossmann-fold domains"/>
    <property type="match status" value="1"/>
</dbReference>
<protein>
    <submittedName>
        <fullName evidence="2">NAD(P)-dependent dehydrogenase (Short-subunit alcohol dehydrogenase family)</fullName>
    </submittedName>
</protein>
<reference evidence="2 3" key="1">
    <citation type="submission" date="2023-03" db="EMBL/GenBank/DDBJ databases">
        <authorList>
            <person name="Pearce D."/>
        </authorList>
    </citation>
    <scope>NUCLEOTIDE SEQUENCE [LARGE SCALE GENOMIC DNA]</scope>
    <source>
        <strain evidence="2">Msz</strain>
    </source>
</reference>
<dbReference type="PANTHER" id="PTHR45458:SF1">
    <property type="entry name" value="SHORT CHAIN DEHYDROGENASE"/>
    <property type="match status" value="1"/>
</dbReference>
<sequence length="231" mass="25897">MANILITGSNRGLGLEWVRQYAEAGWRVFATCRYPEEAVELAQLADRYRSVRLYRLDVTNVGQIVALAEELKETPIDILINNAGVYPEKFLPLNAPLNYEDWAYTFQVNTMAPLRLTKTFVESLACSEKRLVVAISSHMGSISEITSPGSYFYRSSKAALNAVMKGLSLELKPLGIGVLLLHPGWVRTRMGGIDAPLSAEESVRVMRERIAAFTLADTGRFFRYDGSEIRW</sequence>
<proteinExistence type="inferred from homology"/>
<dbReference type="Pfam" id="PF00106">
    <property type="entry name" value="adh_short"/>
    <property type="match status" value="1"/>
</dbReference>
<evidence type="ECO:0000256" key="1">
    <source>
        <dbReference type="RuleBase" id="RU000363"/>
    </source>
</evidence>
<keyword evidence="3" id="KW-1185">Reference proteome</keyword>
<name>A0ABN8X4G9_9GAMM</name>
<evidence type="ECO:0000313" key="2">
    <source>
        <dbReference type="EMBL" id="CAI8869422.1"/>
    </source>
</evidence>
<dbReference type="CDD" id="cd05325">
    <property type="entry name" value="carb_red_sniffer_like_SDR_c"/>
    <property type="match status" value="1"/>
</dbReference>
<gene>
    <name evidence="2" type="ORF">MSZNOR_2852</name>
</gene>
<accession>A0ABN8X4G9</accession>
<dbReference type="RefSeq" id="WP_026611311.1">
    <property type="nucleotide sequence ID" value="NZ_OX458333.1"/>
</dbReference>
<dbReference type="PRINTS" id="PR00081">
    <property type="entry name" value="GDHRDH"/>
</dbReference>
<dbReference type="InterPro" id="IPR036291">
    <property type="entry name" value="NAD(P)-bd_dom_sf"/>
</dbReference>
<comment type="similarity">
    <text evidence="1">Belongs to the short-chain dehydrogenases/reductases (SDR) family.</text>
</comment>
<organism evidence="2 3">
    <name type="scientific">Methylocaldum szegediense</name>
    <dbReference type="NCBI Taxonomy" id="73780"/>
    <lineage>
        <taxon>Bacteria</taxon>
        <taxon>Pseudomonadati</taxon>
        <taxon>Pseudomonadota</taxon>
        <taxon>Gammaproteobacteria</taxon>
        <taxon>Methylococcales</taxon>
        <taxon>Methylococcaceae</taxon>
        <taxon>Methylocaldum</taxon>
    </lineage>
</organism>
<dbReference type="Gene3D" id="3.40.50.720">
    <property type="entry name" value="NAD(P)-binding Rossmann-like Domain"/>
    <property type="match status" value="1"/>
</dbReference>
<dbReference type="PRINTS" id="PR00080">
    <property type="entry name" value="SDRFAMILY"/>
</dbReference>
<dbReference type="Proteomes" id="UP001162030">
    <property type="component" value="Chromosome"/>
</dbReference>